<feature type="compositionally biased region" description="Basic and acidic residues" evidence="1">
    <location>
        <begin position="164"/>
        <end position="176"/>
    </location>
</feature>
<feature type="compositionally biased region" description="Polar residues" evidence="1">
    <location>
        <begin position="196"/>
        <end position="237"/>
    </location>
</feature>
<reference evidence="2 3" key="1">
    <citation type="submission" date="2017-11" db="EMBL/GenBank/DDBJ databases">
        <title>De novo assembly and phasing of dikaryotic genomes from two isolates of Puccinia coronata f. sp. avenae, the causal agent of oat crown rust.</title>
        <authorList>
            <person name="Miller M.E."/>
            <person name="Zhang Y."/>
            <person name="Omidvar V."/>
            <person name="Sperschneider J."/>
            <person name="Schwessinger B."/>
            <person name="Raley C."/>
            <person name="Palmer J.M."/>
            <person name="Garnica D."/>
            <person name="Upadhyaya N."/>
            <person name="Rathjen J."/>
            <person name="Taylor J.M."/>
            <person name="Park R.F."/>
            <person name="Dodds P.N."/>
            <person name="Hirsch C.D."/>
            <person name="Kianian S.F."/>
            <person name="Figueroa M."/>
        </authorList>
    </citation>
    <scope>NUCLEOTIDE SEQUENCE [LARGE SCALE GENOMIC DNA]</scope>
    <source>
        <strain evidence="2">12NC29</strain>
    </source>
</reference>
<comment type="caution">
    <text evidence="2">The sequence shown here is derived from an EMBL/GenBank/DDBJ whole genome shotgun (WGS) entry which is preliminary data.</text>
</comment>
<organism evidence="2 3">
    <name type="scientific">Puccinia coronata f. sp. avenae</name>
    <dbReference type="NCBI Taxonomy" id="200324"/>
    <lineage>
        <taxon>Eukaryota</taxon>
        <taxon>Fungi</taxon>
        <taxon>Dikarya</taxon>
        <taxon>Basidiomycota</taxon>
        <taxon>Pucciniomycotina</taxon>
        <taxon>Pucciniomycetes</taxon>
        <taxon>Pucciniales</taxon>
        <taxon>Pucciniaceae</taxon>
        <taxon>Puccinia</taxon>
    </lineage>
</organism>
<sequence>MDDSGYYPSNSVPLAQLFSCLLGSLTATHRTIIEFATMPFHKSLLLALLGASTVLCRSLVNLDHGPNDMLSESSVPAFVGRPHDLLEDIQPINPAGVVPNGPSHGGILPGNLPDEDPEKNSGKGKHSGDEGKGHPKIAEQEKTVNLLRQQLDEAITKLASLEDADTKPFDGEEEKGRHPHHRGGKHPEPDHPHAPDTNSPTSPQGTPPAQTSSDHLPGQQPVSPTKRSTIFPDSSPTKGEEDADDSDEDGSEIDIAHIPADDQHHHPRHPRRPPSA</sequence>
<proteinExistence type="predicted"/>
<keyword evidence="3" id="KW-1185">Reference proteome</keyword>
<dbReference type="Proteomes" id="UP000235388">
    <property type="component" value="Unassembled WGS sequence"/>
</dbReference>
<feature type="compositionally biased region" description="Basic and acidic residues" evidence="1">
    <location>
        <begin position="118"/>
        <end position="138"/>
    </location>
</feature>
<name>A0A2N5USW6_9BASI</name>
<gene>
    <name evidence="2" type="ORF">PCANC_11000</name>
</gene>
<dbReference type="AlphaFoldDB" id="A0A2N5USW6"/>
<feature type="region of interest" description="Disordered" evidence="1">
    <location>
        <begin position="91"/>
        <end position="138"/>
    </location>
</feature>
<feature type="compositionally biased region" description="Acidic residues" evidence="1">
    <location>
        <begin position="241"/>
        <end position="252"/>
    </location>
</feature>
<protein>
    <submittedName>
        <fullName evidence="2">Uncharacterized protein</fullName>
    </submittedName>
</protein>
<evidence type="ECO:0000313" key="2">
    <source>
        <dbReference type="EMBL" id="PLW40860.1"/>
    </source>
</evidence>
<accession>A0A2N5USW6</accession>
<feature type="compositionally biased region" description="Basic residues" evidence="1">
    <location>
        <begin position="265"/>
        <end position="276"/>
    </location>
</feature>
<evidence type="ECO:0000313" key="3">
    <source>
        <dbReference type="Proteomes" id="UP000235388"/>
    </source>
</evidence>
<dbReference type="EMBL" id="PGCJ01000176">
    <property type="protein sequence ID" value="PLW40860.1"/>
    <property type="molecule type" value="Genomic_DNA"/>
</dbReference>
<feature type="region of interest" description="Disordered" evidence="1">
    <location>
        <begin position="158"/>
        <end position="276"/>
    </location>
</feature>
<feature type="compositionally biased region" description="Basic and acidic residues" evidence="1">
    <location>
        <begin position="185"/>
        <end position="194"/>
    </location>
</feature>
<evidence type="ECO:0000256" key="1">
    <source>
        <dbReference type="SAM" id="MobiDB-lite"/>
    </source>
</evidence>